<dbReference type="STRING" id="34508.A0A4U5NIA6"/>
<evidence type="ECO:0000313" key="10">
    <source>
        <dbReference type="Proteomes" id="UP000298663"/>
    </source>
</evidence>
<evidence type="ECO:0000259" key="8">
    <source>
        <dbReference type="PROSITE" id="PS50071"/>
    </source>
</evidence>
<feature type="DNA-binding region" description="Homeobox" evidence="5">
    <location>
        <begin position="106"/>
        <end position="165"/>
    </location>
</feature>
<name>A0A4U5NIA6_STECR</name>
<dbReference type="AlphaFoldDB" id="A0A4U5NIA6"/>
<dbReference type="Proteomes" id="UP000298663">
    <property type="component" value="Unassembled WGS sequence"/>
</dbReference>
<gene>
    <name evidence="9" type="ORF">L596_016513</name>
</gene>
<dbReference type="PROSITE" id="PS00027">
    <property type="entry name" value="HOMEOBOX_1"/>
    <property type="match status" value="1"/>
</dbReference>
<reference evidence="9 10" key="1">
    <citation type="journal article" date="2015" name="Genome Biol.">
        <title>Comparative genomics of Steinernema reveals deeply conserved gene regulatory networks.</title>
        <authorList>
            <person name="Dillman A.R."/>
            <person name="Macchietto M."/>
            <person name="Porter C.F."/>
            <person name="Rogers A."/>
            <person name="Williams B."/>
            <person name="Antoshechkin I."/>
            <person name="Lee M.M."/>
            <person name="Goodwin Z."/>
            <person name="Lu X."/>
            <person name="Lewis E.E."/>
            <person name="Goodrich-Blair H."/>
            <person name="Stock S.P."/>
            <person name="Adams B.J."/>
            <person name="Sternberg P.W."/>
            <person name="Mortazavi A."/>
        </authorList>
    </citation>
    <scope>NUCLEOTIDE SEQUENCE [LARGE SCALE GENOMIC DNA]</scope>
    <source>
        <strain evidence="9 10">ALL</strain>
    </source>
</reference>
<dbReference type="CDD" id="cd00086">
    <property type="entry name" value="homeodomain"/>
    <property type="match status" value="1"/>
</dbReference>
<protein>
    <recommendedName>
        <fullName evidence="8">Homeobox domain-containing protein</fullName>
    </recommendedName>
</protein>
<keyword evidence="2 5" id="KW-0238">DNA-binding</keyword>
<dbReference type="InterPro" id="IPR009057">
    <property type="entry name" value="Homeodomain-like_sf"/>
</dbReference>
<dbReference type="SUPFAM" id="SSF46689">
    <property type="entry name" value="Homeodomain-like"/>
    <property type="match status" value="1"/>
</dbReference>
<comment type="caution">
    <text evidence="9">The sequence shown here is derived from an EMBL/GenBank/DDBJ whole genome shotgun (WGS) entry which is preliminary data.</text>
</comment>
<dbReference type="FunFam" id="1.10.10.60:FF:000679">
    <property type="entry name" value="Homeobox protein aristaless"/>
    <property type="match status" value="1"/>
</dbReference>
<keyword evidence="3 5" id="KW-0371">Homeobox</keyword>
<evidence type="ECO:0000256" key="4">
    <source>
        <dbReference type="ARBA" id="ARBA00023242"/>
    </source>
</evidence>
<sequence>MELVQFLPYQPFQFLASQQLHFPLHAPLSLRPDLKKPFFSPFAIETLTAKPEITVTKPIDGIKSENWSRTPENNAASLTCVIDSTPSVSESGHISLDQSGSPDENGKRKQRRYRAYQLEELEKVFARTHYPDVFTREHVASQLDLTETRVQVWFQNRRAKWRKQPYSHPYEAPKVVPNLRMKSAYFHIISSLRFPF</sequence>
<feature type="domain" description="Homeobox" evidence="8">
    <location>
        <begin position="104"/>
        <end position="164"/>
    </location>
</feature>
<dbReference type="PANTHER" id="PTHR24329:SF543">
    <property type="entry name" value="FI01017P-RELATED"/>
    <property type="match status" value="1"/>
</dbReference>
<keyword evidence="4 5" id="KW-0539">Nucleus</keyword>
<evidence type="ECO:0000256" key="5">
    <source>
        <dbReference type="PROSITE-ProRule" id="PRU00108"/>
    </source>
</evidence>
<organism evidence="9 10">
    <name type="scientific">Steinernema carpocapsae</name>
    <name type="common">Entomopathogenic nematode</name>
    <dbReference type="NCBI Taxonomy" id="34508"/>
    <lineage>
        <taxon>Eukaryota</taxon>
        <taxon>Metazoa</taxon>
        <taxon>Ecdysozoa</taxon>
        <taxon>Nematoda</taxon>
        <taxon>Chromadorea</taxon>
        <taxon>Rhabditida</taxon>
        <taxon>Tylenchina</taxon>
        <taxon>Panagrolaimomorpha</taxon>
        <taxon>Strongyloidoidea</taxon>
        <taxon>Steinernematidae</taxon>
        <taxon>Steinernema</taxon>
    </lineage>
</organism>
<dbReference type="PROSITE" id="PS50071">
    <property type="entry name" value="HOMEOBOX_2"/>
    <property type="match status" value="1"/>
</dbReference>
<comment type="subcellular location">
    <subcellularLocation>
        <location evidence="1 5 6">Nucleus</location>
    </subcellularLocation>
</comment>
<dbReference type="GO" id="GO:0000981">
    <property type="term" value="F:DNA-binding transcription factor activity, RNA polymerase II-specific"/>
    <property type="evidence" value="ECO:0007669"/>
    <property type="project" value="InterPro"/>
</dbReference>
<dbReference type="InterPro" id="IPR017970">
    <property type="entry name" value="Homeobox_CS"/>
</dbReference>
<evidence type="ECO:0000256" key="1">
    <source>
        <dbReference type="ARBA" id="ARBA00004123"/>
    </source>
</evidence>
<feature type="region of interest" description="Disordered" evidence="7">
    <location>
        <begin position="89"/>
        <end position="109"/>
    </location>
</feature>
<dbReference type="EMBL" id="AZBU02000004">
    <property type="protein sequence ID" value="TKR82838.1"/>
    <property type="molecule type" value="Genomic_DNA"/>
</dbReference>
<dbReference type="SMART" id="SM00389">
    <property type="entry name" value="HOX"/>
    <property type="match status" value="1"/>
</dbReference>
<evidence type="ECO:0000256" key="6">
    <source>
        <dbReference type="RuleBase" id="RU000682"/>
    </source>
</evidence>
<accession>A0A4U5NIA6</accession>
<proteinExistence type="predicted"/>
<evidence type="ECO:0000256" key="3">
    <source>
        <dbReference type="ARBA" id="ARBA00023155"/>
    </source>
</evidence>
<dbReference type="GO" id="GO:0000977">
    <property type="term" value="F:RNA polymerase II transcription regulatory region sequence-specific DNA binding"/>
    <property type="evidence" value="ECO:0007669"/>
    <property type="project" value="TreeGrafter"/>
</dbReference>
<evidence type="ECO:0000256" key="2">
    <source>
        <dbReference type="ARBA" id="ARBA00023125"/>
    </source>
</evidence>
<dbReference type="InterPro" id="IPR001356">
    <property type="entry name" value="HD"/>
</dbReference>
<dbReference type="Pfam" id="PF00046">
    <property type="entry name" value="Homeodomain"/>
    <property type="match status" value="1"/>
</dbReference>
<dbReference type="PANTHER" id="PTHR24329">
    <property type="entry name" value="HOMEOBOX PROTEIN ARISTALESS"/>
    <property type="match status" value="1"/>
</dbReference>
<dbReference type="Gene3D" id="1.10.10.60">
    <property type="entry name" value="Homeodomain-like"/>
    <property type="match status" value="1"/>
</dbReference>
<keyword evidence="10" id="KW-1185">Reference proteome</keyword>
<feature type="compositionally biased region" description="Polar residues" evidence="7">
    <location>
        <begin position="89"/>
        <end position="102"/>
    </location>
</feature>
<evidence type="ECO:0000256" key="7">
    <source>
        <dbReference type="SAM" id="MobiDB-lite"/>
    </source>
</evidence>
<evidence type="ECO:0000313" key="9">
    <source>
        <dbReference type="EMBL" id="TKR82838.1"/>
    </source>
</evidence>
<reference evidence="9 10" key="2">
    <citation type="journal article" date="2019" name="G3 (Bethesda)">
        <title>Hybrid Assembly of the Genome of the Entomopathogenic Nematode Steinernema carpocapsae Identifies the X-Chromosome.</title>
        <authorList>
            <person name="Serra L."/>
            <person name="Macchietto M."/>
            <person name="Macias-Munoz A."/>
            <person name="McGill C.J."/>
            <person name="Rodriguez I.M."/>
            <person name="Rodriguez B."/>
            <person name="Murad R."/>
            <person name="Mortazavi A."/>
        </authorList>
    </citation>
    <scope>NUCLEOTIDE SEQUENCE [LARGE SCALE GENOMIC DNA]</scope>
    <source>
        <strain evidence="9 10">ALL</strain>
    </source>
</reference>
<dbReference type="GO" id="GO:0030182">
    <property type="term" value="P:neuron differentiation"/>
    <property type="evidence" value="ECO:0007669"/>
    <property type="project" value="UniProtKB-ARBA"/>
</dbReference>
<dbReference type="GO" id="GO:0005634">
    <property type="term" value="C:nucleus"/>
    <property type="evidence" value="ECO:0007669"/>
    <property type="project" value="UniProtKB-SubCell"/>
</dbReference>
<dbReference type="OrthoDB" id="6159439at2759"/>
<dbReference type="InterPro" id="IPR050649">
    <property type="entry name" value="Paired_Homeobox_TFs"/>
</dbReference>